<evidence type="ECO:0008006" key="7">
    <source>
        <dbReference type="Google" id="ProtNLM"/>
    </source>
</evidence>
<keyword evidence="1" id="KW-0472">Membrane</keyword>
<evidence type="ECO:0000313" key="4">
    <source>
        <dbReference type="EMBL" id="MBS3058575.1"/>
    </source>
</evidence>
<comment type="caution">
    <text evidence="3">The sequence shown here is derived from an EMBL/GenBank/DDBJ whole genome shotgun (WGS) entry which is preliminary data.</text>
</comment>
<reference evidence="4" key="2">
    <citation type="submission" date="2021-03" db="EMBL/GenBank/DDBJ databases">
        <authorList>
            <person name="Jaffe A."/>
        </authorList>
    </citation>
    <scope>NUCLEOTIDE SEQUENCE</scope>
    <source>
        <strain evidence="4">RIFCSPLOWO2_01_FULL_43_13</strain>
    </source>
</reference>
<dbReference type="Proteomes" id="UP000527315">
    <property type="component" value="Unassembled WGS sequence"/>
</dbReference>
<dbReference type="EMBL" id="DUFW01000002">
    <property type="protein sequence ID" value="HIH21047.1"/>
    <property type="molecule type" value="Genomic_DNA"/>
</dbReference>
<proteinExistence type="predicted"/>
<accession>A0A7J4KSH0</accession>
<dbReference type="Proteomes" id="UP000680185">
    <property type="component" value="Unassembled WGS sequence"/>
</dbReference>
<sequence length="61" mass="6712">MKGKLSREEKAQLSIELIIVLAAVVAIVLVLVSQLQKTSTSGAKKIDDKTKEIFDKIDEID</sequence>
<dbReference type="EMBL" id="DUFJ01000003">
    <property type="protein sequence ID" value="HIH32644.1"/>
    <property type="molecule type" value="Genomic_DNA"/>
</dbReference>
<keyword evidence="1" id="KW-1133">Transmembrane helix</keyword>
<organism evidence="3 5">
    <name type="scientific">Candidatus Iainarchaeum sp</name>
    <dbReference type="NCBI Taxonomy" id="3101447"/>
    <lineage>
        <taxon>Archaea</taxon>
        <taxon>Candidatus Iainarchaeota</taxon>
        <taxon>Candidatus Iainarchaeia</taxon>
        <taxon>Candidatus Iainarchaeales</taxon>
        <taxon>Candidatus Iainarchaeaceae</taxon>
        <taxon>Candidatus Iainarchaeum</taxon>
    </lineage>
</organism>
<dbReference type="Proteomes" id="UP000590964">
    <property type="component" value="Unassembled WGS sequence"/>
</dbReference>
<protein>
    <recommendedName>
        <fullName evidence="7">Class III signal peptide-containing protein</fullName>
    </recommendedName>
</protein>
<name>A0A7J4KSH0_9ARCH</name>
<dbReference type="EMBL" id="JAGVWB010000029">
    <property type="protein sequence ID" value="MBS3058575.1"/>
    <property type="molecule type" value="Genomic_DNA"/>
</dbReference>
<feature type="transmembrane region" description="Helical" evidence="1">
    <location>
        <begin position="12"/>
        <end position="32"/>
    </location>
</feature>
<keyword evidence="1" id="KW-0812">Transmembrane</keyword>
<evidence type="ECO:0000313" key="2">
    <source>
        <dbReference type="EMBL" id="HIH21047.1"/>
    </source>
</evidence>
<evidence type="ECO:0000313" key="5">
    <source>
        <dbReference type="Proteomes" id="UP000527315"/>
    </source>
</evidence>
<dbReference type="AlphaFoldDB" id="A0A7J4KSH0"/>
<evidence type="ECO:0000313" key="3">
    <source>
        <dbReference type="EMBL" id="HIH32644.1"/>
    </source>
</evidence>
<reference evidence="4" key="3">
    <citation type="submission" date="2021-05" db="EMBL/GenBank/DDBJ databases">
        <title>Protein family content uncovers lineage relationships and bacterial pathway maintenance mechanisms in DPANN archaea.</title>
        <authorList>
            <person name="Castelle C.J."/>
            <person name="Meheust R."/>
            <person name="Jaffe A.L."/>
            <person name="Seitz K."/>
            <person name="Gong X."/>
            <person name="Baker B.J."/>
            <person name="Banfield J.F."/>
        </authorList>
    </citation>
    <scope>NUCLEOTIDE SEQUENCE</scope>
    <source>
        <strain evidence="4">RIFCSPLOWO2_01_FULL_43_13</strain>
    </source>
</reference>
<evidence type="ECO:0000313" key="6">
    <source>
        <dbReference type="Proteomes" id="UP000590964"/>
    </source>
</evidence>
<reference evidence="3 6" key="1">
    <citation type="journal article" date="2020" name="bioRxiv">
        <title>A rank-normalized archaeal taxonomy based on genome phylogeny resolves widespread incomplete and uneven classifications.</title>
        <authorList>
            <person name="Rinke C."/>
            <person name="Chuvochina M."/>
            <person name="Mussig A.J."/>
            <person name="Chaumeil P.-A."/>
            <person name="Waite D.W."/>
            <person name="Whitman W.B."/>
            <person name="Parks D.H."/>
            <person name="Hugenholtz P."/>
        </authorList>
    </citation>
    <scope>NUCLEOTIDE SEQUENCE</scope>
    <source>
        <strain evidence="3">UBA10036</strain>
    </source>
</reference>
<evidence type="ECO:0000256" key="1">
    <source>
        <dbReference type="SAM" id="Phobius"/>
    </source>
</evidence>
<gene>
    <name evidence="2" type="ORF">HA222_00085</name>
    <name evidence="3" type="ORF">HA227_00160</name>
    <name evidence="4" type="ORF">J4478_04195</name>
</gene>